<sequence>MDVERNGLPGSSEEPAEIVAAKEMIRRVIKAVRSHLGMDVAYVSQIIDNHSIVRVTDAPGSEGRIWDGMSWQMEDAYCQAILEGKLPELMPDTGAVPAAAAFPVTSEGPIGAHISVPLRLPDGQAYGMFCCLSFEPDPTLTNRDLQVMRAFADLTAGQISQELDAARAQRAKKARVVEAVERHELTFVFQPVVRLVDDRVVGFEALARFAGLPHRAPNVWFQEAAEVGYGLELEWIAIREALKQFAPLLDRAYVAVNASPEAIMSPGFPALFDGLPGEAIVLEITEHESITDCTQLIAALAGVRSRGVRIAVDDVGAGYSSLTRLVDLRPDLIKLDMNLVRNIDSDTARRALASALMSFAAGTETITVAEGVETLAELQVLRDLGVDKVQGYYLGRPMAIEQAAALAGNRIGAAAPAAQG</sequence>
<dbReference type="SUPFAM" id="SSF55781">
    <property type="entry name" value="GAF domain-like"/>
    <property type="match status" value="1"/>
</dbReference>
<dbReference type="Pfam" id="PF00563">
    <property type="entry name" value="EAL"/>
    <property type="match status" value="1"/>
</dbReference>
<dbReference type="PANTHER" id="PTHR33121">
    <property type="entry name" value="CYCLIC DI-GMP PHOSPHODIESTERASE PDEF"/>
    <property type="match status" value="1"/>
</dbReference>
<protein>
    <submittedName>
        <fullName evidence="2">EAL domain, c-di-GMP-specific phosphodiesterase class I (Or its enzymatically inactive variant)</fullName>
    </submittedName>
</protein>
<dbReference type="InterPro" id="IPR001633">
    <property type="entry name" value="EAL_dom"/>
</dbReference>
<evidence type="ECO:0000313" key="2">
    <source>
        <dbReference type="EMBL" id="SER61208.1"/>
    </source>
</evidence>
<dbReference type="InterPro" id="IPR050706">
    <property type="entry name" value="Cyclic-di-GMP_PDE-like"/>
</dbReference>
<dbReference type="OrthoDB" id="9814202at2"/>
<dbReference type="SMART" id="SM00065">
    <property type="entry name" value="GAF"/>
    <property type="match status" value="1"/>
</dbReference>
<dbReference type="Pfam" id="PF01590">
    <property type="entry name" value="GAF"/>
    <property type="match status" value="1"/>
</dbReference>
<dbReference type="SMART" id="SM00052">
    <property type="entry name" value="EAL"/>
    <property type="match status" value="1"/>
</dbReference>
<evidence type="ECO:0000313" key="3">
    <source>
        <dbReference type="Proteomes" id="UP000199647"/>
    </source>
</evidence>
<dbReference type="PROSITE" id="PS50883">
    <property type="entry name" value="EAL"/>
    <property type="match status" value="1"/>
</dbReference>
<keyword evidence="3" id="KW-1185">Reference proteome</keyword>
<dbReference type="Gene3D" id="3.20.20.450">
    <property type="entry name" value="EAL domain"/>
    <property type="match status" value="1"/>
</dbReference>
<dbReference type="AlphaFoldDB" id="A0A1H9QLA2"/>
<organism evidence="2 3">
    <name type="scientific">Faunimonas pinastri</name>
    <dbReference type="NCBI Taxonomy" id="1855383"/>
    <lineage>
        <taxon>Bacteria</taxon>
        <taxon>Pseudomonadati</taxon>
        <taxon>Pseudomonadota</taxon>
        <taxon>Alphaproteobacteria</taxon>
        <taxon>Hyphomicrobiales</taxon>
        <taxon>Afifellaceae</taxon>
        <taxon>Faunimonas</taxon>
    </lineage>
</organism>
<dbReference type="Gene3D" id="3.30.450.40">
    <property type="match status" value="1"/>
</dbReference>
<dbReference type="RefSeq" id="WP_092499989.1">
    <property type="nucleotide sequence ID" value="NZ_FOFG01000030.1"/>
</dbReference>
<dbReference type="STRING" id="1855383.SAMN05216548_13010"/>
<evidence type="ECO:0000259" key="1">
    <source>
        <dbReference type="PROSITE" id="PS50883"/>
    </source>
</evidence>
<dbReference type="PANTHER" id="PTHR33121:SF76">
    <property type="entry name" value="SIGNALING PROTEIN"/>
    <property type="match status" value="1"/>
</dbReference>
<dbReference type="EMBL" id="FOFG01000030">
    <property type="protein sequence ID" value="SER61208.1"/>
    <property type="molecule type" value="Genomic_DNA"/>
</dbReference>
<dbReference type="Proteomes" id="UP000199647">
    <property type="component" value="Unassembled WGS sequence"/>
</dbReference>
<dbReference type="SUPFAM" id="SSF141868">
    <property type="entry name" value="EAL domain-like"/>
    <property type="match status" value="1"/>
</dbReference>
<accession>A0A1H9QLA2</accession>
<feature type="domain" description="EAL" evidence="1">
    <location>
        <begin position="169"/>
        <end position="411"/>
    </location>
</feature>
<dbReference type="CDD" id="cd01948">
    <property type="entry name" value="EAL"/>
    <property type="match status" value="1"/>
</dbReference>
<dbReference type="InterPro" id="IPR003018">
    <property type="entry name" value="GAF"/>
</dbReference>
<dbReference type="GO" id="GO:0071111">
    <property type="term" value="F:cyclic-guanylate-specific phosphodiesterase activity"/>
    <property type="evidence" value="ECO:0007669"/>
    <property type="project" value="InterPro"/>
</dbReference>
<name>A0A1H9QLA2_9HYPH</name>
<proteinExistence type="predicted"/>
<gene>
    <name evidence="2" type="ORF">SAMN05216548_13010</name>
</gene>
<dbReference type="InterPro" id="IPR035919">
    <property type="entry name" value="EAL_sf"/>
</dbReference>
<reference evidence="2 3" key="1">
    <citation type="submission" date="2016-10" db="EMBL/GenBank/DDBJ databases">
        <authorList>
            <person name="de Groot N.N."/>
        </authorList>
    </citation>
    <scope>NUCLEOTIDE SEQUENCE [LARGE SCALE GENOMIC DNA]</scope>
    <source>
        <strain evidence="2 3">A52C2</strain>
    </source>
</reference>
<dbReference type="InterPro" id="IPR029016">
    <property type="entry name" value="GAF-like_dom_sf"/>
</dbReference>